<feature type="region of interest" description="Disordered" evidence="1">
    <location>
        <begin position="1"/>
        <end position="47"/>
    </location>
</feature>
<dbReference type="EnsemblMetazoa" id="XM_003251375">
    <property type="protein sequence ID" value="XP_003251423"/>
    <property type="gene ID" value="LOC100578466"/>
</dbReference>
<evidence type="ECO:0000313" key="2">
    <source>
        <dbReference type="EnsemblMetazoa" id="XP_003251423"/>
    </source>
</evidence>
<proteinExistence type="predicted"/>
<evidence type="ECO:0000313" key="4">
    <source>
        <dbReference type="RefSeq" id="XP_003251423.2"/>
    </source>
</evidence>
<feature type="compositionally biased region" description="Basic and acidic residues" evidence="1">
    <location>
        <begin position="251"/>
        <end position="275"/>
    </location>
</feature>
<dbReference type="Proteomes" id="UP000005203">
    <property type="component" value="Linkage group LG10"/>
</dbReference>
<organism evidence="3 4">
    <name type="scientific">Apis mellifera</name>
    <name type="common">Honeybee</name>
    <dbReference type="NCBI Taxonomy" id="7460"/>
    <lineage>
        <taxon>Eukaryota</taxon>
        <taxon>Metazoa</taxon>
        <taxon>Ecdysozoa</taxon>
        <taxon>Arthropoda</taxon>
        <taxon>Hexapoda</taxon>
        <taxon>Insecta</taxon>
        <taxon>Pterygota</taxon>
        <taxon>Neoptera</taxon>
        <taxon>Endopterygota</taxon>
        <taxon>Hymenoptera</taxon>
        <taxon>Apocrita</taxon>
        <taxon>Aculeata</taxon>
        <taxon>Apoidea</taxon>
        <taxon>Anthophila</taxon>
        <taxon>Apidae</taxon>
        <taxon>Apis</taxon>
    </lineage>
</organism>
<accession>A0A7M7LN85</accession>
<reference evidence="2" key="1">
    <citation type="submission" date="2021-01" db="UniProtKB">
        <authorList>
            <consortium name="EnsemblMetazoa"/>
        </authorList>
    </citation>
    <scope>IDENTIFICATION</scope>
    <source>
        <strain evidence="2">DH4</strain>
    </source>
</reference>
<reference evidence="4" key="2">
    <citation type="submission" date="2025-04" db="UniProtKB">
        <authorList>
            <consortium name="RefSeq"/>
        </authorList>
    </citation>
    <scope>IDENTIFICATION</scope>
    <source>
        <strain evidence="4">DH4</strain>
        <tissue evidence="4">Whole body</tissue>
    </source>
</reference>
<evidence type="ECO:0000313" key="3">
    <source>
        <dbReference type="Proteomes" id="UP000005203"/>
    </source>
</evidence>
<protein>
    <submittedName>
        <fullName evidence="4">Uncharacterized protein LOC100578466 isoform X2</fullName>
    </submittedName>
</protein>
<feature type="region of interest" description="Disordered" evidence="1">
    <location>
        <begin position="143"/>
        <end position="175"/>
    </location>
</feature>
<dbReference type="GeneID" id="100578466"/>
<dbReference type="AlphaFoldDB" id="A0A7M7LN85"/>
<feature type="region of interest" description="Disordered" evidence="1">
    <location>
        <begin position="249"/>
        <end position="275"/>
    </location>
</feature>
<gene>
    <name evidence="4" type="primary">LOC100578466</name>
    <name evidence="2" type="synonym">100578466</name>
</gene>
<accession>A0A8B6XUF4</accession>
<feature type="compositionally biased region" description="Polar residues" evidence="1">
    <location>
        <begin position="150"/>
        <end position="172"/>
    </location>
</feature>
<dbReference type="OrthoDB" id="407410at2759"/>
<accession>A0A8U0WSK1</accession>
<evidence type="ECO:0000256" key="1">
    <source>
        <dbReference type="SAM" id="MobiDB-lite"/>
    </source>
</evidence>
<feature type="compositionally biased region" description="Polar residues" evidence="1">
    <location>
        <begin position="23"/>
        <end position="35"/>
    </location>
</feature>
<dbReference type="OMA" id="AYKDFPR"/>
<dbReference type="KEGG" id="ame:100578466"/>
<keyword evidence="3" id="KW-1185">Reference proteome</keyword>
<sequence length="654" mass="76587">MDEGTSDRAGKRRRTYKIGWSSHGVNKSSSDTELAQSRKKNRRRNKSKEIWPLLEGLTVDELARYRRRRVEGQPKDNLQVYVEAENEDLVSEYRQAFRARSEESLEECVWPRNLGTKESSESRRALVGKDVREREEVNPIKNKTSEINDDNNTMETEPLTNSLKRNSLSRRGTSFKRDSELYTDTETYSSYVAYEGRHKPDLARRSTSLKMEERPHPVKPETHLKTGNLFFENTYMGDAVNFIDPSIGETRLTHDSSKDSEEERKKKKELMEKQRKDEEMKMLVSKLEDLKTSPLEIPEYKDAYKDFPRERPKIIKPEDEIGRADGSKILSSPTLKFVRKIDQDPEYKSKYLDYQRDCRKSPLSSRSTFNSSQYGVRFGRQDCKRYDHEITSEVRAQYIPYGHIPRIESLKMPANLRLEGNLDLEPEYKTAYCVKRENQLQADQRMHRRRDRSLSASRRKENYWINNNSEQFGFTNAAQDQDAFQILNTRVHEDNVCGKPPLSNRRGSKSSQMHVQRQMQSNMEENNKIKHRSTSPTYRLHVCNVDDEPKGFRHRHSPSFQSSERIHDSSSNCVLQTNIIRPYSPSFGKNTKQHINGQSFVVLDNETFDKNKNEIRRRQTDQNYNIDGTLSISKKKTKPSANWMPPWYDSTNSI</sequence>
<dbReference type="RefSeq" id="XP_003251423.2">
    <property type="nucleotide sequence ID" value="XM_003251375.4"/>
</dbReference>
<feature type="compositionally biased region" description="Basic residues" evidence="1">
    <location>
        <begin position="37"/>
        <end position="46"/>
    </location>
</feature>
<name>A0A7M7LN85_APIME</name>